<organism evidence="2 3">
    <name type="scientific">Mycolicibacterium duvalii</name>
    <dbReference type="NCBI Taxonomy" id="39688"/>
    <lineage>
        <taxon>Bacteria</taxon>
        <taxon>Bacillati</taxon>
        <taxon>Actinomycetota</taxon>
        <taxon>Actinomycetes</taxon>
        <taxon>Mycobacteriales</taxon>
        <taxon>Mycobacteriaceae</taxon>
        <taxon>Mycolicibacterium</taxon>
    </lineage>
</organism>
<dbReference type="EMBL" id="AP022563">
    <property type="protein sequence ID" value="BBX15146.1"/>
    <property type="molecule type" value="Genomic_DNA"/>
</dbReference>
<dbReference type="AlphaFoldDB" id="A0A7I7JTF7"/>
<keyword evidence="1" id="KW-0732">Signal</keyword>
<dbReference type="Proteomes" id="UP000467006">
    <property type="component" value="Chromosome"/>
</dbReference>
<feature type="chain" id="PRO_5029713609" evidence="1">
    <location>
        <begin position="25"/>
        <end position="74"/>
    </location>
</feature>
<feature type="signal peptide" evidence="1">
    <location>
        <begin position="1"/>
        <end position="24"/>
    </location>
</feature>
<protein>
    <submittedName>
        <fullName evidence="2">Uncharacterized protein</fullName>
    </submittedName>
</protein>
<proteinExistence type="predicted"/>
<sequence length="74" mass="7475">MKKIIAASVLPVGALLAYATPSGAAPGAVDSASTTINQLRAQGFDVRISRVGTAPLEQCSVSGCATTRSAVRDQ</sequence>
<dbReference type="KEGG" id="mdu:MDUV_00060"/>
<evidence type="ECO:0000313" key="3">
    <source>
        <dbReference type="Proteomes" id="UP000467006"/>
    </source>
</evidence>
<evidence type="ECO:0000313" key="2">
    <source>
        <dbReference type="EMBL" id="BBX15146.1"/>
    </source>
</evidence>
<reference evidence="2 3" key="1">
    <citation type="journal article" date="2019" name="Emerg. Microbes Infect.">
        <title>Comprehensive subspecies identification of 175 nontuberculous mycobacteria species based on 7547 genomic profiles.</title>
        <authorList>
            <person name="Matsumoto Y."/>
            <person name="Kinjo T."/>
            <person name="Motooka D."/>
            <person name="Nabeya D."/>
            <person name="Jung N."/>
            <person name="Uechi K."/>
            <person name="Horii T."/>
            <person name="Iida T."/>
            <person name="Fujita J."/>
            <person name="Nakamura S."/>
        </authorList>
    </citation>
    <scope>NUCLEOTIDE SEQUENCE [LARGE SCALE GENOMIC DNA]</scope>
    <source>
        <strain evidence="2 3">JCM 6396</strain>
    </source>
</reference>
<accession>A0A7I7JTF7</accession>
<keyword evidence="3" id="KW-1185">Reference proteome</keyword>
<evidence type="ECO:0000256" key="1">
    <source>
        <dbReference type="SAM" id="SignalP"/>
    </source>
</evidence>
<gene>
    <name evidence="2" type="ORF">MDUV_00060</name>
</gene>
<name>A0A7I7JTF7_9MYCO</name>
<dbReference type="RefSeq" id="WP_244962251.1">
    <property type="nucleotide sequence ID" value="NZ_AP022563.1"/>
</dbReference>